<gene>
    <name evidence="1" type="ORF">LOK49_LG04G02502</name>
</gene>
<name>A0ACC0HWK2_9ERIC</name>
<sequence>MSGGFSPTNEPLSPTPDLDITIEEGSENSEQLLQEEGSQHEIDSEEVFRIESNDPGRGPVLGIERNDLQNDGDQVLEFGSNDQVLRIESNHNENNGGQMLEIESNYHENGGD</sequence>
<evidence type="ECO:0000313" key="2">
    <source>
        <dbReference type="Proteomes" id="UP001060215"/>
    </source>
</evidence>
<proteinExistence type="predicted"/>
<dbReference type="EMBL" id="CM045759">
    <property type="protein sequence ID" value="KAI8017332.1"/>
    <property type="molecule type" value="Genomic_DNA"/>
</dbReference>
<evidence type="ECO:0000313" key="1">
    <source>
        <dbReference type="EMBL" id="KAI8017332.1"/>
    </source>
</evidence>
<protein>
    <submittedName>
        <fullName evidence="1">Uncharacterized protein</fullName>
    </submittedName>
</protein>
<keyword evidence="2" id="KW-1185">Reference proteome</keyword>
<comment type="caution">
    <text evidence="1">The sequence shown here is derived from an EMBL/GenBank/DDBJ whole genome shotgun (WGS) entry which is preliminary data.</text>
</comment>
<organism evidence="1 2">
    <name type="scientific">Camellia lanceoleosa</name>
    <dbReference type="NCBI Taxonomy" id="1840588"/>
    <lineage>
        <taxon>Eukaryota</taxon>
        <taxon>Viridiplantae</taxon>
        <taxon>Streptophyta</taxon>
        <taxon>Embryophyta</taxon>
        <taxon>Tracheophyta</taxon>
        <taxon>Spermatophyta</taxon>
        <taxon>Magnoliopsida</taxon>
        <taxon>eudicotyledons</taxon>
        <taxon>Gunneridae</taxon>
        <taxon>Pentapetalae</taxon>
        <taxon>asterids</taxon>
        <taxon>Ericales</taxon>
        <taxon>Theaceae</taxon>
        <taxon>Camellia</taxon>
    </lineage>
</organism>
<dbReference type="Proteomes" id="UP001060215">
    <property type="component" value="Chromosome 2"/>
</dbReference>
<reference evidence="1 2" key="1">
    <citation type="journal article" date="2022" name="Plant J.">
        <title>Chromosome-level genome of Camellia lanceoleosa provides a valuable resource for understanding genome evolution and self-incompatibility.</title>
        <authorList>
            <person name="Gong W."/>
            <person name="Xiao S."/>
            <person name="Wang L."/>
            <person name="Liao Z."/>
            <person name="Chang Y."/>
            <person name="Mo W."/>
            <person name="Hu G."/>
            <person name="Li W."/>
            <person name="Zhao G."/>
            <person name="Zhu H."/>
            <person name="Hu X."/>
            <person name="Ji K."/>
            <person name="Xiang X."/>
            <person name="Song Q."/>
            <person name="Yuan D."/>
            <person name="Jin S."/>
            <person name="Zhang L."/>
        </authorList>
    </citation>
    <scope>NUCLEOTIDE SEQUENCE [LARGE SCALE GENOMIC DNA]</scope>
    <source>
        <strain evidence="1">SQ_2022a</strain>
    </source>
</reference>
<accession>A0ACC0HWK2</accession>